<keyword evidence="2" id="KW-1133">Transmembrane helix</keyword>
<gene>
    <name evidence="3" type="ORF">O3M35_011893</name>
</gene>
<comment type="caution">
    <text evidence="3">The sequence shown here is derived from an EMBL/GenBank/DDBJ whole genome shotgun (WGS) entry which is preliminary data.</text>
</comment>
<feature type="compositionally biased region" description="Low complexity" evidence="1">
    <location>
        <begin position="48"/>
        <end position="70"/>
    </location>
</feature>
<dbReference type="AlphaFoldDB" id="A0AAW1D348"/>
<reference evidence="3 4" key="1">
    <citation type="submission" date="2022-12" db="EMBL/GenBank/DDBJ databases">
        <title>Chromosome-level genome assembly of true bugs.</title>
        <authorList>
            <person name="Ma L."/>
            <person name="Li H."/>
        </authorList>
    </citation>
    <scope>NUCLEOTIDE SEQUENCE [LARGE SCALE GENOMIC DNA]</scope>
    <source>
        <strain evidence="3">Lab_2022b</strain>
    </source>
</reference>
<feature type="region of interest" description="Disordered" evidence="1">
    <location>
        <begin position="1"/>
        <end position="24"/>
    </location>
</feature>
<evidence type="ECO:0000313" key="4">
    <source>
        <dbReference type="Proteomes" id="UP001461498"/>
    </source>
</evidence>
<feature type="region of interest" description="Disordered" evidence="1">
    <location>
        <begin position="44"/>
        <end position="157"/>
    </location>
</feature>
<protein>
    <submittedName>
        <fullName evidence="3">Uncharacterized protein</fullName>
    </submittedName>
</protein>
<keyword evidence="4" id="KW-1185">Reference proteome</keyword>
<dbReference type="EMBL" id="JAPXFL010000008">
    <property type="protein sequence ID" value="KAK9503292.1"/>
    <property type="molecule type" value="Genomic_DNA"/>
</dbReference>
<organism evidence="3 4">
    <name type="scientific">Rhynocoris fuscipes</name>
    <dbReference type="NCBI Taxonomy" id="488301"/>
    <lineage>
        <taxon>Eukaryota</taxon>
        <taxon>Metazoa</taxon>
        <taxon>Ecdysozoa</taxon>
        <taxon>Arthropoda</taxon>
        <taxon>Hexapoda</taxon>
        <taxon>Insecta</taxon>
        <taxon>Pterygota</taxon>
        <taxon>Neoptera</taxon>
        <taxon>Paraneoptera</taxon>
        <taxon>Hemiptera</taxon>
        <taxon>Heteroptera</taxon>
        <taxon>Panheteroptera</taxon>
        <taxon>Cimicomorpha</taxon>
        <taxon>Reduviidae</taxon>
        <taxon>Harpactorinae</taxon>
        <taxon>Harpactorini</taxon>
        <taxon>Rhynocoris</taxon>
    </lineage>
</organism>
<dbReference type="Proteomes" id="UP001461498">
    <property type="component" value="Unassembled WGS sequence"/>
</dbReference>
<evidence type="ECO:0000256" key="2">
    <source>
        <dbReference type="SAM" id="Phobius"/>
    </source>
</evidence>
<keyword evidence="2" id="KW-0472">Membrane</keyword>
<evidence type="ECO:0000256" key="1">
    <source>
        <dbReference type="SAM" id="MobiDB-lite"/>
    </source>
</evidence>
<keyword evidence="2" id="KW-0812">Transmembrane</keyword>
<feature type="transmembrane region" description="Helical" evidence="2">
    <location>
        <begin position="164"/>
        <end position="184"/>
    </location>
</feature>
<accession>A0AAW1D348</accession>
<proteinExistence type="predicted"/>
<evidence type="ECO:0000313" key="3">
    <source>
        <dbReference type="EMBL" id="KAK9503292.1"/>
    </source>
</evidence>
<name>A0AAW1D348_9HEMI</name>
<feature type="compositionally biased region" description="Pro residues" evidence="1">
    <location>
        <begin position="142"/>
        <end position="154"/>
    </location>
</feature>
<feature type="compositionally biased region" description="Polar residues" evidence="1">
    <location>
        <begin position="100"/>
        <end position="130"/>
    </location>
</feature>
<sequence>MRNRSDIIQQQALSPSSYQSVQSRPIINQSSASIRTTTSNLRLDNLINNNNNNNNSNNSSYHNNNGYSSNQISPPGQRLDMMVGGGANVPQPPERGSSFAIMSQASQANQIVRTPTTSSPATNNRSSTPTLGPAKRVSFQDPTPPPPPLNPAPPLDNISEDPNVSIILITFNISSCVLSLFLFFN</sequence>